<dbReference type="GO" id="GO:0047545">
    <property type="term" value="F:(S)-2-hydroxyglutarate dehydrogenase activity"/>
    <property type="evidence" value="ECO:0007669"/>
    <property type="project" value="TreeGrafter"/>
</dbReference>
<evidence type="ECO:0000259" key="6">
    <source>
        <dbReference type="Pfam" id="PF01266"/>
    </source>
</evidence>
<evidence type="ECO:0000313" key="8">
    <source>
        <dbReference type="Proteomes" id="UP000199677"/>
    </source>
</evidence>
<keyword evidence="2" id="KW-0285">Flavoprotein</keyword>
<evidence type="ECO:0000256" key="1">
    <source>
        <dbReference type="ARBA" id="ARBA00001974"/>
    </source>
</evidence>
<feature type="domain" description="FAD dependent oxidoreductase" evidence="6">
    <location>
        <begin position="3"/>
        <end position="389"/>
    </location>
</feature>
<comment type="similarity">
    <text evidence="5">Belongs to the L2HGDH family.</text>
</comment>
<dbReference type="InterPro" id="IPR006076">
    <property type="entry name" value="FAD-dep_OxRdtase"/>
</dbReference>
<keyword evidence="4" id="KW-0560">Oxidoreductase</keyword>
<dbReference type="PANTHER" id="PTHR43104">
    <property type="entry name" value="L-2-HYDROXYGLUTARATE DEHYDROGENASE, MITOCHONDRIAL"/>
    <property type="match status" value="1"/>
</dbReference>
<protein>
    <submittedName>
        <fullName evidence="7">L-2-hydroxyglutarate oxidase</fullName>
    </submittedName>
</protein>
<dbReference type="Gene3D" id="3.50.50.60">
    <property type="entry name" value="FAD/NAD(P)-binding domain"/>
    <property type="match status" value="1"/>
</dbReference>
<dbReference type="NCBIfam" id="NF008726">
    <property type="entry name" value="PRK11728.1"/>
    <property type="match status" value="1"/>
</dbReference>
<dbReference type="EMBL" id="FNII01000005">
    <property type="protein sequence ID" value="SDN42554.1"/>
    <property type="molecule type" value="Genomic_DNA"/>
</dbReference>
<evidence type="ECO:0000256" key="3">
    <source>
        <dbReference type="ARBA" id="ARBA00022827"/>
    </source>
</evidence>
<dbReference type="PANTHER" id="PTHR43104:SF2">
    <property type="entry name" value="L-2-HYDROXYGLUTARATE DEHYDROGENASE, MITOCHONDRIAL"/>
    <property type="match status" value="1"/>
</dbReference>
<dbReference type="STRING" id="416873.SAMN04487951_10516"/>
<proteinExistence type="inferred from homology"/>
<evidence type="ECO:0000313" key="7">
    <source>
        <dbReference type="EMBL" id="SDN42554.1"/>
    </source>
</evidence>
<comment type="cofactor">
    <cofactor evidence="1">
        <name>FAD</name>
        <dbReference type="ChEBI" id="CHEBI:57692"/>
    </cofactor>
</comment>
<sequence length="398" mass="44100">MWDFIIIGGGILGMSTAMQLQQTYPDKRLLVVEKEDGPAQHQTGHNSGVIHAGVYYTPGSLKAQFCLEGNRATREFCDQHGIDYRICGKLLVATDDVEKQRMEALWERTAANGLEREWLDAGALREREPNITGVAGIYVPSSGIVDYAEVTRAMAATFERLGGEIRYGAEVTALEERRQEVVVTTSLERLTCRYLVSCSGLMADKVIRLLGQKPDFTICPFRGEYYKLSSQHNQIVNHLIYPIPDPAMPFLGVHLTRMIDGSVTVGPNAVLALKREGYRKRDVSLSDMGHMFTHPGILKVLGKHLRPGIIEMKNSLYKRGYLELVRKYCPSLTDEDLLPHPAGVRAQAVSNDGKLVDDFLFVNTRRTLNVGNAPSPAATSALPIGAHIVKQVQALLLE</sequence>
<dbReference type="Proteomes" id="UP000199677">
    <property type="component" value="Unassembled WGS sequence"/>
</dbReference>
<keyword evidence="8" id="KW-1185">Reference proteome</keyword>
<dbReference type="GO" id="GO:0005737">
    <property type="term" value="C:cytoplasm"/>
    <property type="evidence" value="ECO:0007669"/>
    <property type="project" value="TreeGrafter"/>
</dbReference>
<accession>A0A1H0BA31</accession>
<evidence type="ECO:0000256" key="4">
    <source>
        <dbReference type="ARBA" id="ARBA00023002"/>
    </source>
</evidence>
<keyword evidence="3" id="KW-0274">FAD</keyword>
<evidence type="ECO:0000256" key="2">
    <source>
        <dbReference type="ARBA" id="ARBA00022630"/>
    </source>
</evidence>
<dbReference type="InterPro" id="IPR036188">
    <property type="entry name" value="FAD/NAD-bd_sf"/>
</dbReference>
<evidence type="ECO:0000256" key="5">
    <source>
        <dbReference type="ARBA" id="ARBA00037941"/>
    </source>
</evidence>
<gene>
    <name evidence="7" type="ORF">SAMN04487951_10516</name>
</gene>
<dbReference type="Pfam" id="PF01266">
    <property type="entry name" value="DAO"/>
    <property type="match status" value="1"/>
</dbReference>
<organism evidence="7 8">
    <name type="scientific">Vreelandella arcis</name>
    <dbReference type="NCBI Taxonomy" id="416873"/>
    <lineage>
        <taxon>Bacteria</taxon>
        <taxon>Pseudomonadati</taxon>
        <taxon>Pseudomonadota</taxon>
        <taxon>Gammaproteobacteria</taxon>
        <taxon>Oceanospirillales</taxon>
        <taxon>Halomonadaceae</taxon>
        <taxon>Vreelandella</taxon>
    </lineage>
</organism>
<dbReference type="OrthoDB" id="9801699at2"/>
<dbReference type="Gene3D" id="3.30.9.10">
    <property type="entry name" value="D-Amino Acid Oxidase, subunit A, domain 2"/>
    <property type="match status" value="1"/>
</dbReference>
<dbReference type="SUPFAM" id="SSF51905">
    <property type="entry name" value="FAD/NAD(P)-binding domain"/>
    <property type="match status" value="1"/>
</dbReference>
<reference evidence="8" key="1">
    <citation type="submission" date="2016-10" db="EMBL/GenBank/DDBJ databases">
        <authorList>
            <person name="Varghese N."/>
            <person name="Submissions S."/>
        </authorList>
    </citation>
    <scope>NUCLEOTIDE SEQUENCE [LARGE SCALE GENOMIC DNA]</scope>
    <source>
        <strain evidence="8">CGMCC 1.6494</strain>
    </source>
</reference>
<dbReference type="RefSeq" id="WP_089703971.1">
    <property type="nucleotide sequence ID" value="NZ_FNII01000005.1"/>
</dbReference>
<dbReference type="AlphaFoldDB" id="A0A1H0BA31"/>
<name>A0A1H0BA31_9GAMM</name>